<name>A0A068VPF1_PROFF</name>
<dbReference type="CDD" id="cd03814">
    <property type="entry name" value="GT4-like"/>
    <property type="match status" value="1"/>
</dbReference>
<keyword evidence="2 5" id="KW-0808">Transferase</keyword>
<feature type="domain" description="Glycosyltransferase subfamily 4-like N-terminal" evidence="4">
    <location>
        <begin position="14"/>
        <end position="187"/>
    </location>
</feature>
<dbReference type="Pfam" id="PF00534">
    <property type="entry name" value="Glycos_transf_1"/>
    <property type="match status" value="1"/>
</dbReference>
<protein>
    <submittedName>
        <fullName evidence="5">Glycosyltransferase</fullName>
    </submittedName>
</protein>
<dbReference type="InterPro" id="IPR001296">
    <property type="entry name" value="Glyco_trans_1"/>
</dbReference>
<dbReference type="AlphaFoldDB" id="A0A068VPF1"/>
<proteinExistence type="predicted"/>
<evidence type="ECO:0000259" key="4">
    <source>
        <dbReference type="Pfam" id="PF13439"/>
    </source>
</evidence>
<sequence length="381" mass="40923">MRVAIVTESFLPQVNGVTNSVLRVVEQLRHDGHEVLIVAPGDPGGVPDAYAGAPVITVPSVSMPQYPAVRIATATTSKLVKLLGDFAPDVAHIAAPLVLGRAALRATRRLGIPSVALFQTDFPTYLGRYLPRALSPARAEPLAWGIMRRVHAPATLTLAPSTATRQELVRHGFGRVAIWGRGVDTTRFAPTRRDEALHRRWAPGGECVVGFLGRLAPEKNVADLSALSTLPGIRCVIVGDGPLRDQLAARLPSAVFTGAMEGSEVARHMASFDIFVHPGELETFGQTLQEAAACAVPVIAPRRGGPIDIVREASTGFLYPPGDLAAMRSQVARLVADAPLRHRLGDQAHRAMATRTWPRLVGQLVQHYRTAIRLTAQAESR</sequence>
<dbReference type="PATRIC" id="fig|66712.6.peg.614"/>
<dbReference type="EMBL" id="LM676427">
    <property type="protein sequence ID" value="CEP26922.1"/>
    <property type="molecule type" value="Genomic_DNA"/>
</dbReference>
<feature type="domain" description="Glycosyl transferase family 1" evidence="3">
    <location>
        <begin position="203"/>
        <end position="349"/>
    </location>
</feature>
<evidence type="ECO:0000256" key="2">
    <source>
        <dbReference type="ARBA" id="ARBA00022679"/>
    </source>
</evidence>
<keyword evidence="1" id="KW-0328">Glycosyltransferase</keyword>
<gene>
    <name evidence="5" type="primary">sqdX (rfaG)</name>
    <name evidence="5" type="ORF">PFCIRM138_10940</name>
</gene>
<organism evidence="5">
    <name type="scientific">Propionibacterium freudenreichii subsp. freudenreichii</name>
    <dbReference type="NCBI Taxonomy" id="66712"/>
    <lineage>
        <taxon>Bacteria</taxon>
        <taxon>Bacillati</taxon>
        <taxon>Actinomycetota</taxon>
        <taxon>Actinomycetes</taxon>
        <taxon>Propionibacteriales</taxon>
        <taxon>Propionibacteriaceae</taxon>
        <taxon>Propionibacterium</taxon>
    </lineage>
</organism>
<dbReference type="Gene3D" id="3.40.50.2000">
    <property type="entry name" value="Glycogen Phosphorylase B"/>
    <property type="match status" value="2"/>
</dbReference>
<dbReference type="PANTHER" id="PTHR45947">
    <property type="entry name" value="SULFOQUINOVOSYL TRANSFERASE SQD2"/>
    <property type="match status" value="1"/>
</dbReference>
<evidence type="ECO:0000259" key="3">
    <source>
        <dbReference type="Pfam" id="PF00534"/>
    </source>
</evidence>
<evidence type="ECO:0000256" key="1">
    <source>
        <dbReference type="ARBA" id="ARBA00022676"/>
    </source>
</evidence>
<dbReference type="PANTHER" id="PTHR45947:SF3">
    <property type="entry name" value="SULFOQUINOVOSYL TRANSFERASE SQD2"/>
    <property type="match status" value="1"/>
</dbReference>
<dbReference type="GO" id="GO:0016758">
    <property type="term" value="F:hexosyltransferase activity"/>
    <property type="evidence" value="ECO:0007669"/>
    <property type="project" value="TreeGrafter"/>
</dbReference>
<evidence type="ECO:0000313" key="5">
    <source>
        <dbReference type="EMBL" id="CEP26922.1"/>
    </source>
</evidence>
<dbReference type="KEGG" id="pfre:RM25_0591"/>
<dbReference type="SUPFAM" id="SSF53756">
    <property type="entry name" value="UDP-Glycosyltransferase/glycogen phosphorylase"/>
    <property type="match status" value="1"/>
</dbReference>
<dbReference type="InterPro" id="IPR050194">
    <property type="entry name" value="Glycosyltransferase_grp1"/>
</dbReference>
<dbReference type="InterPro" id="IPR028098">
    <property type="entry name" value="Glyco_trans_4-like_N"/>
</dbReference>
<accession>A0A068VPF1</accession>
<dbReference type="GO" id="GO:1901137">
    <property type="term" value="P:carbohydrate derivative biosynthetic process"/>
    <property type="evidence" value="ECO:0007669"/>
    <property type="project" value="UniProtKB-ARBA"/>
</dbReference>
<dbReference type="Pfam" id="PF13439">
    <property type="entry name" value="Glyco_transf_4"/>
    <property type="match status" value="1"/>
</dbReference>
<reference evidence="5" key="1">
    <citation type="submission" date="2014-08" db="EMBL/GenBank/DDBJ databases">
        <authorList>
            <person name="Falentin Helene"/>
        </authorList>
    </citation>
    <scope>NUCLEOTIDE SEQUENCE</scope>
</reference>